<organism evidence="1 2">
    <name type="scientific">Protopolystoma xenopodis</name>
    <dbReference type="NCBI Taxonomy" id="117903"/>
    <lineage>
        <taxon>Eukaryota</taxon>
        <taxon>Metazoa</taxon>
        <taxon>Spiralia</taxon>
        <taxon>Lophotrochozoa</taxon>
        <taxon>Platyhelminthes</taxon>
        <taxon>Monogenea</taxon>
        <taxon>Polyopisthocotylea</taxon>
        <taxon>Polystomatidea</taxon>
        <taxon>Polystomatidae</taxon>
        <taxon>Protopolystoma</taxon>
    </lineage>
</organism>
<dbReference type="InterPro" id="IPR027912">
    <property type="entry name" value="CFAP54"/>
</dbReference>
<comment type="caution">
    <text evidence="1">The sequence shown here is derived from an EMBL/GenBank/DDBJ whole genome shotgun (WGS) entry which is preliminary data.</text>
</comment>
<protein>
    <submittedName>
        <fullName evidence="1">Uncharacterized protein</fullName>
    </submittedName>
</protein>
<dbReference type="Pfam" id="PF14858">
    <property type="entry name" value="CFAP54_N"/>
    <property type="match status" value="1"/>
</dbReference>
<dbReference type="Proteomes" id="UP000784294">
    <property type="component" value="Unassembled WGS sequence"/>
</dbReference>
<accession>A0A448WEY9</accession>
<dbReference type="AlphaFoldDB" id="A0A448WEY9"/>
<evidence type="ECO:0000313" key="2">
    <source>
        <dbReference type="Proteomes" id="UP000784294"/>
    </source>
</evidence>
<dbReference type="EMBL" id="CAAALY010008116">
    <property type="protein sequence ID" value="VEL10129.1"/>
    <property type="molecule type" value="Genomic_DNA"/>
</dbReference>
<name>A0A448WEY9_9PLAT</name>
<reference evidence="1" key="1">
    <citation type="submission" date="2018-11" db="EMBL/GenBank/DDBJ databases">
        <authorList>
            <consortium name="Pathogen Informatics"/>
        </authorList>
    </citation>
    <scope>NUCLEOTIDE SEQUENCE</scope>
</reference>
<gene>
    <name evidence="1" type="ORF">PXEA_LOCUS3569</name>
</gene>
<evidence type="ECO:0000313" key="1">
    <source>
        <dbReference type="EMBL" id="VEL10129.1"/>
    </source>
</evidence>
<sequence>MVLRTVRLNDDADYDAGVTSGKNKWPRNPTEQCLEELFVNAPMRMLAIVEALSPPVRSTRRHLMRPEPPVQNITWEQESVYLELFIAAIHLIKGGLALHVN</sequence>
<proteinExistence type="predicted"/>
<keyword evidence="2" id="KW-1185">Reference proteome</keyword>